<dbReference type="Proteomes" id="UP000017836">
    <property type="component" value="Unassembled WGS sequence"/>
</dbReference>
<name>W1P3V6_AMBTC</name>
<proteinExistence type="predicted"/>
<dbReference type="AlphaFoldDB" id="W1P3V6"/>
<evidence type="ECO:0000313" key="3">
    <source>
        <dbReference type="Proteomes" id="UP000017836"/>
    </source>
</evidence>
<evidence type="ECO:0000313" key="2">
    <source>
        <dbReference type="EMBL" id="ERN04562.1"/>
    </source>
</evidence>
<keyword evidence="3" id="KW-1185">Reference proteome</keyword>
<feature type="compositionally biased region" description="Polar residues" evidence="1">
    <location>
        <begin position="18"/>
        <end position="40"/>
    </location>
</feature>
<organism evidence="2 3">
    <name type="scientific">Amborella trichopoda</name>
    <dbReference type="NCBI Taxonomy" id="13333"/>
    <lineage>
        <taxon>Eukaryota</taxon>
        <taxon>Viridiplantae</taxon>
        <taxon>Streptophyta</taxon>
        <taxon>Embryophyta</taxon>
        <taxon>Tracheophyta</taxon>
        <taxon>Spermatophyta</taxon>
        <taxon>Magnoliopsida</taxon>
        <taxon>Amborellales</taxon>
        <taxon>Amborellaceae</taxon>
        <taxon>Amborella</taxon>
    </lineage>
</organism>
<dbReference type="Gramene" id="ERN04562">
    <property type="protein sequence ID" value="ERN04562"/>
    <property type="gene ID" value="AMTR_s00075p00026030"/>
</dbReference>
<feature type="region of interest" description="Disordered" evidence="1">
    <location>
        <begin position="18"/>
        <end position="53"/>
    </location>
</feature>
<dbReference type="EMBL" id="KI394195">
    <property type="protein sequence ID" value="ERN04562.1"/>
    <property type="molecule type" value="Genomic_DNA"/>
</dbReference>
<evidence type="ECO:0000256" key="1">
    <source>
        <dbReference type="SAM" id="MobiDB-lite"/>
    </source>
</evidence>
<sequence>MTLLQKVALRLPGAATRITTNCLPPPANSTRSLSEPSVNERSLGPSKAAEKQEKVEYEYKNIDDLEFMDGTFIPSKHILKNMEMGLSIDKNMARDSHPFHMNSKLNMSTRILTKTLEAYQTVKI</sequence>
<dbReference type="HOGENOM" id="CLU_2006990_0_0_1"/>
<gene>
    <name evidence="2" type="ORF">AMTR_s00075p00026030</name>
</gene>
<reference evidence="3" key="1">
    <citation type="journal article" date="2013" name="Science">
        <title>The Amborella genome and the evolution of flowering plants.</title>
        <authorList>
            <consortium name="Amborella Genome Project"/>
        </authorList>
    </citation>
    <scope>NUCLEOTIDE SEQUENCE [LARGE SCALE GENOMIC DNA]</scope>
</reference>
<protein>
    <submittedName>
        <fullName evidence="2">Uncharacterized protein</fullName>
    </submittedName>
</protein>
<accession>W1P3V6</accession>